<dbReference type="OrthoDB" id="9792989at2"/>
<dbReference type="RefSeq" id="WP_117519924.1">
    <property type="nucleotide sequence ID" value="NZ_QVEU01000001.1"/>
</dbReference>
<dbReference type="PANTHER" id="PTHR35276:SF1">
    <property type="entry name" value="TRNA (MNM(5)S(2)U34)-METHYLTRANSFERASE, CHLOROPLASTIC"/>
    <property type="match status" value="1"/>
</dbReference>
<dbReference type="GO" id="GO:0008168">
    <property type="term" value="F:methyltransferase activity"/>
    <property type="evidence" value="ECO:0007669"/>
    <property type="project" value="UniProtKB-KW"/>
</dbReference>
<keyword evidence="2" id="KW-1185">Reference proteome</keyword>
<sequence>MIDRPTDLAHELIKREKDIKIAVDMTAGNGYDSKFILDELDPDKLFAFDIQEKAKKATYDLLGQKDNFEFILDSHANIDKYIKDDLDLVIYNLGYLPKGDKNITTKADSTIKSLEKVLILLKKNGKVVMTIYPGHKEGFIESKRLDDFLGTLSYKEFTVLKMDYINKVNNPPYCVVIAKN</sequence>
<organism evidence="1 2">
    <name type="scientific">Anaerococcus nagyae</name>
    <dbReference type="NCBI Taxonomy" id="1755241"/>
    <lineage>
        <taxon>Bacteria</taxon>
        <taxon>Bacillati</taxon>
        <taxon>Bacillota</taxon>
        <taxon>Tissierellia</taxon>
        <taxon>Tissierellales</taxon>
        <taxon>Peptoniphilaceae</taxon>
        <taxon>Anaerococcus</taxon>
    </lineage>
</organism>
<accession>A0A3E2TKK4</accession>
<dbReference type="Proteomes" id="UP000261011">
    <property type="component" value="Unassembled WGS sequence"/>
</dbReference>
<name>A0A3E2TKK4_9FIRM</name>
<dbReference type="Gene3D" id="3.40.50.150">
    <property type="entry name" value="Vaccinia Virus protein VP39"/>
    <property type="match status" value="1"/>
</dbReference>
<dbReference type="PANTHER" id="PTHR35276">
    <property type="entry name" value="S-ADENOSYL-L-METHIONINE-DEPENDENT METHYLTRANSFERASES SUPERFAMILY PROTEIN"/>
    <property type="match status" value="1"/>
</dbReference>
<keyword evidence="1" id="KW-0808">Transferase</keyword>
<reference evidence="1 2" key="1">
    <citation type="submission" date="2018-08" db="EMBL/GenBank/DDBJ databases">
        <title>A genome reference for cultivated species of the human gut microbiota.</title>
        <authorList>
            <person name="Zou Y."/>
            <person name="Xue W."/>
            <person name="Luo G."/>
        </authorList>
    </citation>
    <scope>NUCLEOTIDE SEQUENCE [LARGE SCALE GENOMIC DNA]</scope>
    <source>
        <strain evidence="1 2">OF01-3</strain>
    </source>
</reference>
<comment type="caution">
    <text evidence="1">The sequence shown here is derived from an EMBL/GenBank/DDBJ whole genome shotgun (WGS) entry which is preliminary data.</text>
</comment>
<dbReference type="InterPro" id="IPR029063">
    <property type="entry name" value="SAM-dependent_MTases_sf"/>
</dbReference>
<evidence type="ECO:0000313" key="2">
    <source>
        <dbReference type="Proteomes" id="UP000261011"/>
    </source>
</evidence>
<dbReference type="EMBL" id="QVEU01000001">
    <property type="protein sequence ID" value="RGB77902.1"/>
    <property type="molecule type" value="Genomic_DNA"/>
</dbReference>
<proteinExistence type="predicted"/>
<gene>
    <name evidence="1" type="primary">mraW</name>
    <name evidence="1" type="ORF">DXA39_00155</name>
</gene>
<evidence type="ECO:0000313" key="1">
    <source>
        <dbReference type="EMBL" id="RGB77902.1"/>
    </source>
</evidence>
<dbReference type="SUPFAM" id="SSF53335">
    <property type="entry name" value="S-adenosyl-L-methionine-dependent methyltransferases"/>
    <property type="match status" value="1"/>
</dbReference>
<dbReference type="Pfam" id="PF06962">
    <property type="entry name" value="rRNA_methylase"/>
    <property type="match status" value="1"/>
</dbReference>
<dbReference type="InterPro" id="IPR010719">
    <property type="entry name" value="MnmM_MeTrfase"/>
</dbReference>
<protein>
    <submittedName>
        <fullName evidence="1">16S rRNA (Cytosine(1402)-N(4))-methyltransferase</fullName>
        <ecNumber evidence="1">2.1.1.199</ecNumber>
    </submittedName>
</protein>
<dbReference type="GO" id="GO:0032259">
    <property type="term" value="P:methylation"/>
    <property type="evidence" value="ECO:0007669"/>
    <property type="project" value="UniProtKB-KW"/>
</dbReference>
<dbReference type="AlphaFoldDB" id="A0A3E2TKK4"/>
<dbReference type="EC" id="2.1.1.199" evidence="1"/>
<keyword evidence="1" id="KW-0489">Methyltransferase</keyword>